<dbReference type="EMBL" id="JACAZE010000019">
    <property type="protein sequence ID" value="KAF7294115.1"/>
    <property type="molecule type" value="Genomic_DNA"/>
</dbReference>
<sequence>MDVFAGRSLTSTAAAACSWRDLQCEERLCRIGIARRRIAEGGLSLAYDTTGVRPIYDNPSSLSASGSSQTRSRHLAAEGRQAVPSKRTVPVLLHGRWSIGIADLTYPVTLEEKPETLKQIALYMSFKFDRIHQKGQPEEKAYDCVASTTIEVEFQSKYFFLDRSCSNMGFLVHRPHAIKKCSRFIPLEYKNPSPTPKYTKEKNWLKTFGFGGTASHTPSATINAQWTKGGKQGEEQQYSRPLAQCPVKSDPGPPWDSHDPENVKSFKSWDFSWCPNDNQYGERYDAIVGFDIMLDLYKAQEPSSATLPSDVSCVMRNQVMVWDSHPVGSVGTRSRMTGFMLVASTYVPNVFTHESLNIREDIKLQYDSQSKDITHGGSRWGLQSDHADNYAAVGRLPEAQNLKQPNALIKTFQLLKRPAPTQGTKEFPLYETIRPNDNNIYQWLSPQWLGMDAQLDLVLKGAKDSAVIEWKRMPAKLKDAPEPGQAATAENDITAADASSSTSTSQPWAGSSSGPGTATDTQATTPASSPTPIPEDEKAAEIK</sequence>
<accession>A0A8H6SA50</accession>
<dbReference type="AlphaFoldDB" id="A0A8H6SA50"/>
<evidence type="ECO:0000256" key="1">
    <source>
        <dbReference type="SAM" id="MobiDB-lite"/>
    </source>
</evidence>
<evidence type="ECO:0000313" key="3">
    <source>
        <dbReference type="Proteomes" id="UP000613580"/>
    </source>
</evidence>
<feature type="compositionally biased region" description="Polar residues" evidence="1">
    <location>
        <begin position="58"/>
        <end position="70"/>
    </location>
</feature>
<feature type="region of interest" description="Disordered" evidence="1">
    <location>
        <begin position="58"/>
        <end position="82"/>
    </location>
</feature>
<dbReference type="OrthoDB" id="3061124at2759"/>
<gene>
    <name evidence="2" type="ORF">HMN09_01139800</name>
</gene>
<comment type="caution">
    <text evidence="2">The sequence shown here is derived from an EMBL/GenBank/DDBJ whole genome shotgun (WGS) entry which is preliminary data.</text>
</comment>
<feature type="region of interest" description="Disordered" evidence="1">
    <location>
        <begin position="226"/>
        <end position="259"/>
    </location>
</feature>
<keyword evidence="3" id="KW-1185">Reference proteome</keyword>
<proteinExistence type="predicted"/>
<evidence type="ECO:0000313" key="2">
    <source>
        <dbReference type="EMBL" id="KAF7294115.1"/>
    </source>
</evidence>
<name>A0A8H6SA50_MYCCL</name>
<feature type="compositionally biased region" description="Low complexity" evidence="1">
    <location>
        <begin position="494"/>
        <end position="530"/>
    </location>
</feature>
<reference evidence="2" key="1">
    <citation type="submission" date="2020-05" db="EMBL/GenBank/DDBJ databases">
        <title>Mycena genomes resolve the evolution of fungal bioluminescence.</title>
        <authorList>
            <person name="Tsai I.J."/>
        </authorList>
    </citation>
    <scope>NUCLEOTIDE SEQUENCE</scope>
    <source>
        <strain evidence="2">110903Hualien_Pintung</strain>
    </source>
</reference>
<dbReference type="Proteomes" id="UP000613580">
    <property type="component" value="Unassembled WGS sequence"/>
</dbReference>
<organism evidence="2 3">
    <name type="scientific">Mycena chlorophos</name>
    <name type="common">Agaric fungus</name>
    <name type="synonym">Agaricus chlorophos</name>
    <dbReference type="NCBI Taxonomy" id="658473"/>
    <lineage>
        <taxon>Eukaryota</taxon>
        <taxon>Fungi</taxon>
        <taxon>Dikarya</taxon>
        <taxon>Basidiomycota</taxon>
        <taxon>Agaricomycotina</taxon>
        <taxon>Agaricomycetes</taxon>
        <taxon>Agaricomycetidae</taxon>
        <taxon>Agaricales</taxon>
        <taxon>Marasmiineae</taxon>
        <taxon>Mycenaceae</taxon>
        <taxon>Mycena</taxon>
    </lineage>
</organism>
<protein>
    <submittedName>
        <fullName evidence="2">Uncharacterized protein</fullName>
    </submittedName>
</protein>
<feature type="region of interest" description="Disordered" evidence="1">
    <location>
        <begin position="477"/>
        <end position="543"/>
    </location>
</feature>